<feature type="region of interest" description="Disordered" evidence="9">
    <location>
        <begin position="630"/>
        <end position="651"/>
    </location>
</feature>
<dbReference type="GO" id="GO:0003723">
    <property type="term" value="F:RNA binding"/>
    <property type="evidence" value="ECO:0007669"/>
    <property type="project" value="UniProtKB-KW"/>
</dbReference>
<comment type="caution">
    <text evidence="11">The sequence shown here is derived from an EMBL/GenBank/DDBJ whole genome shotgun (WGS) entry which is preliminary data.</text>
</comment>
<dbReference type="OrthoDB" id="18996at2759"/>
<dbReference type="SMART" id="SM01125">
    <property type="entry name" value="DCP2"/>
    <property type="match status" value="1"/>
</dbReference>
<dbReference type="InterPro" id="IPR044099">
    <property type="entry name" value="Dcp2_NUDIX"/>
</dbReference>
<dbReference type="SUPFAM" id="SSF140586">
    <property type="entry name" value="Dcp2 domain-like"/>
    <property type="match status" value="1"/>
</dbReference>
<dbReference type="Pfam" id="PF05026">
    <property type="entry name" value="DCP2"/>
    <property type="match status" value="1"/>
</dbReference>
<evidence type="ECO:0000256" key="5">
    <source>
        <dbReference type="ARBA" id="ARBA00022723"/>
    </source>
</evidence>
<gene>
    <name evidence="11" type="ORF">DERYTH_LOCUS17983</name>
</gene>
<comment type="subcellular location">
    <subcellularLocation>
        <location evidence="2">Cytoplasm</location>
    </subcellularLocation>
</comment>
<dbReference type="PROSITE" id="PS51462">
    <property type="entry name" value="NUDIX"/>
    <property type="match status" value="1"/>
</dbReference>
<evidence type="ECO:0000256" key="4">
    <source>
        <dbReference type="ARBA" id="ARBA00022490"/>
    </source>
</evidence>
<name>A0A9N9J7F8_9GLOM</name>
<dbReference type="GO" id="GO:0140933">
    <property type="term" value="F:5'-(N(7)-methylguanosine 5'-triphospho)-[mRNA] hydrolase activity"/>
    <property type="evidence" value="ECO:0007669"/>
    <property type="project" value="InterPro"/>
</dbReference>
<dbReference type="FunFam" id="3.90.79.10:FF:000003">
    <property type="entry name" value="M7GpppN-mRNA hydrolase isoform 2"/>
    <property type="match status" value="1"/>
</dbReference>
<reference evidence="11" key="1">
    <citation type="submission" date="2021-06" db="EMBL/GenBank/DDBJ databases">
        <authorList>
            <person name="Kallberg Y."/>
            <person name="Tangrot J."/>
            <person name="Rosling A."/>
        </authorList>
    </citation>
    <scope>NUCLEOTIDE SEQUENCE</scope>
    <source>
        <strain evidence="11">MA453B</strain>
    </source>
</reference>
<evidence type="ECO:0000256" key="1">
    <source>
        <dbReference type="ARBA" id="ARBA00001936"/>
    </source>
</evidence>
<dbReference type="PANTHER" id="PTHR23114">
    <property type="entry name" value="M7GPPPN-MRNA HYDROLASE"/>
    <property type="match status" value="1"/>
</dbReference>
<organism evidence="11 12">
    <name type="scientific">Dentiscutata erythropus</name>
    <dbReference type="NCBI Taxonomy" id="1348616"/>
    <lineage>
        <taxon>Eukaryota</taxon>
        <taxon>Fungi</taxon>
        <taxon>Fungi incertae sedis</taxon>
        <taxon>Mucoromycota</taxon>
        <taxon>Glomeromycotina</taxon>
        <taxon>Glomeromycetes</taxon>
        <taxon>Diversisporales</taxon>
        <taxon>Gigasporaceae</taxon>
        <taxon>Dentiscutata</taxon>
    </lineage>
</organism>
<dbReference type="InterPro" id="IPR000086">
    <property type="entry name" value="NUDIX_hydrolase_dom"/>
</dbReference>
<sequence length="847" mass="93527">SCNKIKSLLVLRALKPMALANATFSEILDDLSSRFIINVPEEELASVERICFQIEQAHWFYEDFVREQNPTFADFMQYKIRVPVCGAIMLNDTMDQCVLVKGWSSRSGWGFPKGKINKDEPDSTCAAREVLEETGYDISPLIKEHDYVELTIREQRIRLYIVVGVPEDTEFCPKTRKEISDTPYNCGGGCVKYGSSRFYMVVPFVSKLRHWLKSQRKLVRKRVTDASHQEESSEVVVFNGHGTDSGPKETSPETSVPGTESEGSPHEQSPTFSVKLHKSSPNIHGTSQTIMRSMFSLDAPMSTRIPTFSTSLPQELQQLNAPDAGLNFEYNQMPASEFTQSHSYFSTSLPLGQSPFDSYTSNGLTFLQSTPNKIQSSSLSNLEGAKLHMPRRKSSIGSTYSNSHSHINTTNSRDITAPVPINANSNAAIAALDPEQKLRRNSLLSLFTASTSSKQCGATTPMSSATVGHDDQRRNSLLNVLQSEIPSTSNQIYSTSTPLTHDDITQHQAQQSLLHFLPSSYDHINTAEIMSSSNTHTNTMFSMFQNSAAQRNPKAMTSQSSAIPDANYLGNRRDSAFSRHSSQGATTPKLSTNVGPIGQGRPSNNNENNNPEIHKVARKMSLLGLFSTTYSSNSDKNTPNTCRATAESTPSSLRVNKESLLRLITASPPPQGAPLSPKVFDAEIQAQERALLNLLKLTNPSNNGVVGENVSPNLISNDSMSASIPHGYDQKISEFGHSNNDNVRVEINKENNPFLGDYVRYTPQDNKLNENGSSASSKRAYPEATRLVEISPDLRVRHELLDRIHAFIPPGGTNPKEGFNSRSRSLGNSDNPMVNFKFDIEKIVAAL</sequence>
<dbReference type="GO" id="GO:0030145">
    <property type="term" value="F:manganese ion binding"/>
    <property type="evidence" value="ECO:0007669"/>
    <property type="project" value="InterPro"/>
</dbReference>
<feature type="region of interest" description="Disordered" evidence="9">
    <location>
        <begin position="571"/>
        <end position="611"/>
    </location>
</feature>
<keyword evidence="7" id="KW-0694">RNA-binding</keyword>
<keyword evidence="12" id="KW-1185">Reference proteome</keyword>
<evidence type="ECO:0000259" key="10">
    <source>
        <dbReference type="PROSITE" id="PS51462"/>
    </source>
</evidence>
<keyword evidence="5" id="KW-0479">Metal-binding</keyword>
<feature type="domain" description="Nudix hydrolase" evidence="10">
    <location>
        <begin position="80"/>
        <end position="204"/>
    </location>
</feature>
<dbReference type="InterPro" id="IPR020084">
    <property type="entry name" value="NUDIX_hydrolase_CS"/>
</dbReference>
<dbReference type="InterPro" id="IPR007722">
    <property type="entry name" value="DCP2_BoxA"/>
</dbReference>
<dbReference type="GO" id="GO:0000290">
    <property type="term" value="P:deadenylation-dependent decapping of nuclear-transcribed mRNA"/>
    <property type="evidence" value="ECO:0007669"/>
    <property type="project" value="InterPro"/>
</dbReference>
<keyword evidence="8" id="KW-0464">Manganese</keyword>
<dbReference type="InterPro" id="IPR015797">
    <property type="entry name" value="NUDIX_hydrolase-like_dom_sf"/>
</dbReference>
<dbReference type="InterPro" id="IPR036189">
    <property type="entry name" value="DCP2_BoxA_sf"/>
</dbReference>
<dbReference type="EMBL" id="CAJVPY010017640">
    <property type="protein sequence ID" value="CAG8762892.1"/>
    <property type="molecule type" value="Genomic_DNA"/>
</dbReference>
<comment type="cofactor">
    <cofactor evidence="1">
        <name>Mn(2+)</name>
        <dbReference type="ChEBI" id="CHEBI:29035"/>
    </cofactor>
</comment>
<dbReference type="PROSITE" id="PS00893">
    <property type="entry name" value="NUDIX_BOX"/>
    <property type="match status" value="1"/>
</dbReference>
<protein>
    <submittedName>
        <fullName evidence="11">2974_t:CDS:1</fullName>
    </submittedName>
</protein>
<evidence type="ECO:0000256" key="6">
    <source>
        <dbReference type="ARBA" id="ARBA00022801"/>
    </source>
</evidence>
<dbReference type="Gene3D" id="1.10.10.1050">
    <property type="entry name" value="Dcp2, box A domain"/>
    <property type="match status" value="1"/>
</dbReference>
<proteinExistence type="inferred from homology"/>
<evidence type="ECO:0000256" key="2">
    <source>
        <dbReference type="ARBA" id="ARBA00004496"/>
    </source>
</evidence>
<dbReference type="Pfam" id="PF00293">
    <property type="entry name" value="NUDIX"/>
    <property type="match status" value="1"/>
</dbReference>
<evidence type="ECO:0000256" key="3">
    <source>
        <dbReference type="ARBA" id="ARBA00005279"/>
    </source>
</evidence>
<evidence type="ECO:0000256" key="8">
    <source>
        <dbReference type="ARBA" id="ARBA00023211"/>
    </source>
</evidence>
<feature type="region of interest" description="Disordered" evidence="9">
    <location>
        <begin position="223"/>
        <end position="285"/>
    </location>
</feature>
<evidence type="ECO:0000256" key="7">
    <source>
        <dbReference type="ARBA" id="ARBA00022884"/>
    </source>
</evidence>
<accession>A0A9N9J7F8</accession>
<dbReference type="GO" id="GO:0000932">
    <property type="term" value="C:P-body"/>
    <property type="evidence" value="ECO:0007669"/>
    <property type="project" value="TreeGrafter"/>
</dbReference>
<dbReference type="CDD" id="cd03672">
    <property type="entry name" value="NUDIX_Dcp2p_Nudt20"/>
    <property type="match status" value="1"/>
</dbReference>
<dbReference type="GO" id="GO:0000184">
    <property type="term" value="P:nuclear-transcribed mRNA catabolic process, nonsense-mediated decay"/>
    <property type="evidence" value="ECO:0007669"/>
    <property type="project" value="InterPro"/>
</dbReference>
<keyword evidence="4" id="KW-0963">Cytoplasm</keyword>
<feature type="non-terminal residue" evidence="11">
    <location>
        <position position="847"/>
    </location>
</feature>
<dbReference type="Proteomes" id="UP000789405">
    <property type="component" value="Unassembled WGS sequence"/>
</dbReference>
<dbReference type="Gene3D" id="3.90.79.10">
    <property type="entry name" value="Nucleoside Triphosphate Pyrophosphohydrolase"/>
    <property type="match status" value="1"/>
</dbReference>
<feature type="compositionally biased region" description="Polar residues" evidence="9">
    <location>
        <begin position="578"/>
        <end position="594"/>
    </location>
</feature>
<evidence type="ECO:0000313" key="12">
    <source>
        <dbReference type="Proteomes" id="UP000789405"/>
    </source>
</evidence>
<keyword evidence="6" id="KW-0378">Hydrolase</keyword>
<evidence type="ECO:0000313" key="11">
    <source>
        <dbReference type="EMBL" id="CAG8762892.1"/>
    </source>
</evidence>
<feature type="compositionally biased region" description="Polar residues" evidence="9">
    <location>
        <begin position="252"/>
        <end position="272"/>
    </location>
</feature>
<dbReference type="AlphaFoldDB" id="A0A9N9J7F8"/>
<evidence type="ECO:0000256" key="9">
    <source>
        <dbReference type="SAM" id="MobiDB-lite"/>
    </source>
</evidence>
<comment type="similarity">
    <text evidence="3">Belongs to the Nudix hydrolase family. DCP2 subfamily.</text>
</comment>
<dbReference type="PANTHER" id="PTHR23114:SF17">
    <property type="entry name" value="M7GPPPN-MRNA HYDROLASE"/>
    <property type="match status" value="1"/>
</dbReference>
<dbReference type="SUPFAM" id="SSF55811">
    <property type="entry name" value="Nudix"/>
    <property type="match status" value="1"/>
</dbReference>